<protein>
    <recommendedName>
        <fullName evidence="4">Type II secretion system protein M</fullName>
    </recommendedName>
</protein>
<proteinExistence type="predicted"/>
<dbReference type="Gene3D" id="3.30.70.60">
    <property type="match status" value="1"/>
</dbReference>
<name>A0A1F4UT39_UNCKA</name>
<feature type="transmembrane region" description="Helical" evidence="1">
    <location>
        <begin position="17"/>
        <end position="37"/>
    </location>
</feature>
<keyword evidence="1" id="KW-1133">Transmembrane helix</keyword>
<dbReference type="Proteomes" id="UP000177371">
    <property type="component" value="Unassembled WGS sequence"/>
</dbReference>
<dbReference type="STRING" id="1802610.A2W32_05555"/>
<evidence type="ECO:0000256" key="1">
    <source>
        <dbReference type="SAM" id="Phobius"/>
    </source>
</evidence>
<dbReference type="EMBL" id="MEUT01000078">
    <property type="protein sequence ID" value="OGC48066.1"/>
    <property type="molecule type" value="Genomic_DNA"/>
</dbReference>
<evidence type="ECO:0008006" key="4">
    <source>
        <dbReference type="Google" id="ProtNLM"/>
    </source>
</evidence>
<organism evidence="2 3">
    <name type="scientific">candidate division WWE3 bacterium RBG_16_37_10</name>
    <dbReference type="NCBI Taxonomy" id="1802610"/>
    <lineage>
        <taxon>Bacteria</taxon>
        <taxon>Katanobacteria</taxon>
    </lineage>
</organism>
<dbReference type="GO" id="GO:0043107">
    <property type="term" value="P:type IV pilus-dependent motility"/>
    <property type="evidence" value="ECO:0007669"/>
    <property type="project" value="InterPro"/>
</dbReference>
<keyword evidence="1" id="KW-0472">Membrane</keyword>
<dbReference type="GO" id="GO:0043683">
    <property type="term" value="P:type IV pilus assembly"/>
    <property type="evidence" value="ECO:0007669"/>
    <property type="project" value="InterPro"/>
</dbReference>
<comment type="caution">
    <text evidence="2">The sequence shown here is derived from an EMBL/GenBank/DDBJ whole genome shotgun (WGS) entry which is preliminary data.</text>
</comment>
<keyword evidence="1" id="KW-0812">Transmembrane</keyword>
<dbReference type="AlphaFoldDB" id="A0A1F4UT39"/>
<evidence type="ECO:0000313" key="2">
    <source>
        <dbReference type="EMBL" id="OGC48066.1"/>
    </source>
</evidence>
<dbReference type="InterPro" id="IPR007445">
    <property type="entry name" value="PilO"/>
</dbReference>
<reference evidence="2 3" key="1">
    <citation type="journal article" date="2016" name="Nat. Commun.">
        <title>Thousands of microbial genomes shed light on interconnected biogeochemical processes in an aquifer system.</title>
        <authorList>
            <person name="Anantharaman K."/>
            <person name="Brown C.T."/>
            <person name="Hug L.A."/>
            <person name="Sharon I."/>
            <person name="Castelle C.J."/>
            <person name="Probst A.J."/>
            <person name="Thomas B.C."/>
            <person name="Singh A."/>
            <person name="Wilkins M.J."/>
            <person name="Karaoz U."/>
            <person name="Brodie E.L."/>
            <person name="Williams K.H."/>
            <person name="Hubbard S.S."/>
            <person name="Banfield J.F."/>
        </authorList>
    </citation>
    <scope>NUCLEOTIDE SEQUENCE [LARGE SCALE GENOMIC DNA]</scope>
</reference>
<dbReference type="Pfam" id="PF04350">
    <property type="entry name" value="PilO"/>
    <property type="match status" value="1"/>
</dbReference>
<gene>
    <name evidence="2" type="ORF">A2W32_05555</name>
</gene>
<evidence type="ECO:0000313" key="3">
    <source>
        <dbReference type="Proteomes" id="UP000177371"/>
    </source>
</evidence>
<dbReference type="InterPro" id="IPR014717">
    <property type="entry name" value="Transl_elong_EF1B/ribsomal_bS6"/>
</dbReference>
<accession>A0A1F4UT39</accession>
<sequence length="181" mass="20326">MKLIEKLTNTLQNDLTIIRMFVLLFVLNLVVVLPLSVKATNTFNKRNELKNKLIEIKMDMETKLDQLRQSSVVYSEALSYKNDLDIALPSDSDIQNYLVSLVETASGVGYVLTDLNINYRQVAGEVYINLKMEGAPSNIGNVIDALESMPRITEVQDITVNFNNPDDILIVVKVFVVEADS</sequence>